<dbReference type="InterPro" id="IPR025528">
    <property type="entry name" value="BrnA_antitoxin"/>
</dbReference>
<evidence type="ECO:0000313" key="1">
    <source>
        <dbReference type="EMBL" id="QOT74648.1"/>
    </source>
</evidence>
<protein>
    <submittedName>
        <fullName evidence="1">BrnA antitoxin family protein</fullName>
    </submittedName>
</protein>
<evidence type="ECO:0000313" key="2">
    <source>
        <dbReference type="Proteomes" id="UP000593663"/>
    </source>
</evidence>
<accession>A0A7M2GQ53</accession>
<gene>
    <name evidence="1" type="ORF">H5V43_23395</name>
</gene>
<dbReference type="EMBL" id="CP060038">
    <property type="protein sequence ID" value="QOT74648.1"/>
    <property type="molecule type" value="Genomic_DNA"/>
</dbReference>
<dbReference type="AlphaFoldDB" id="A0A7M2GQ53"/>
<keyword evidence="1" id="KW-0614">Plasmid</keyword>
<dbReference type="KEGG" id="sbar:H5V43_23395"/>
<dbReference type="RefSeq" id="WP_025550901.1">
    <property type="nucleotide sequence ID" value="NZ_BATN01000098.1"/>
</dbReference>
<reference evidence="2" key="1">
    <citation type="submission" date="2020-08" db="EMBL/GenBank/DDBJ databases">
        <title>Complete genome sequence of Sphingobium barthaii strain KK22, a high-molecular-weight polycyclic aromatic hydrocarbon-degrading soil bacterium.</title>
        <authorList>
            <person name="Mori J.F."/>
            <person name="Kanaly R.A."/>
        </authorList>
    </citation>
    <scope>NUCLEOTIDE SEQUENCE [LARGE SCALE GENOMIC DNA]</scope>
    <source>
        <strain evidence="2">KK22</strain>
        <plasmid evidence="2">p2</plasmid>
    </source>
</reference>
<proteinExistence type="predicted"/>
<sequence>MKPKYDPAIHGDPPPLTDEMLGKMRSASEVHGTDWVDHAMGRKRGRPKLAAPKVEVKIRLDAATVEHLRHSGPGWQTRVNALLGKLVAAGQI</sequence>
<dbReference type="Pfam" id="PF14384">
    <property type="entry name" value="BrnA_antitoxin"/>
    <property type="match status" value="1"/>
</dbReference>
<organism evidence="1 2">
    <name type="scientific">Sphingobium fuliginis (strain ATCC 27551)</name>
    <dbReference type="NCBI Taxonomy" id="336203"/>
    <lineage>
        <taxon>Bacteria</taxon>
        <taxon>Pseudomonadati</taxon>
        <taxon>Pseudomonadota</taxon>
        <taxon>Alphaproteobacteria</taxon>
        <taxon>Sphingomonadales</taxon>
        <taxon>Sphingomonadaceae</taxon>
        <taxon>Sphingobium</taxon>
    </lineage>
</organism>
<dbReference type="Proteomes" id="UP000593663">
    <property type="component" value="Plasmid p2"/>
</dbReference>
<name>A0A7M2GQ53_SPHSA</name>
<geneLocation type="plasmid" evidence="1 2">
    <name>p2</name>
</geneLocation>